<dbReference type="eggNOG" id="COG0675">
    <property type="taxonomic scope" value="Bacteria"/>
</dbReference>
<dbReference type="PROSITE" id="PS51074">
    <property type="entry name" value="DPH_MB"/>
    <property type="match status" value="1"/>
</dbReference>
<accession>E8U7G3</accession>
<reference evidence="3" key="2">
    <citation type="submission" date="2011-01" db="EMBL/GenBank/DDBJ databases">
        <title>The complete genome of Deinococcus maricopensis DSM 21211.</title>
        <authorList>
            <consortium name="US DOE Joint Genome Institute (JGI-PGF)"/>
            <person name="Lucas S."/>
            <person name="Copeland A."/>
            <person name="Lapidus A."/>
            <person name="Goodwin L."/>
            <person name="Pitluck S."/>
            <person name="Kyrpides N."/>
            <person name="Mavromatis K."/>
            <person name="Pagani I."/>
            <person name="Ivanova N."/>
            <person name="Ovchinnikova G."/>
            <person name="Zeytun A."/>
            <person name="Detter J.C."/>
            <person name="Han C."/>
            <person name="Land M."/>
            <person name="Hauser L."/>
            <person name="Markowitz V."/>
            <person name="Cheng J.-F."/>
            <person name="Hugenholtz P."/>
            <person name="Woyke T."/>
            <person name="Wu D."/>
            <person name="Pukall R."/>
            <person name="Gehrich-Schroeter G."/>
            <person name="Brambilla E."/>
            <person name="Klenk H.-P."/>
            <person name="Eisen J.A."/>
        </authorList>
    </citation>
    <scope>NUCLEOTIDE SEQUENCE [LARGE SCALE GENOMIC DNA]</scope>
    <source>
        <strain evidence="3">DSM 21211 / LMG 22137 / NRRL B-23946 / LB-34</strain>
    </source>
</reference>
<dbReference type="NCBIfam" id="TIGR02098">
    <property type="entry name" value="MJ0042_CXXC"/>
    <property type="match status" value="1"/>
</dbReference>
<dbReference type="HOGENOM" id="CLU_2342115_0_0_0"/>
<protein>
    <submittedName>
        <fullName evidence="2">Putative zinc finger motif protein</fullName>
    </submittedName>
</protein>
<dbReference type="InterPro" id="IPR011723">
    <property type="entry name" value="Znf/thioredoxin_put"/>
</dbReference>
<dbReference type="Proteomes" id="UP000008635">
    <property type="component" value="Chromosome"/>
</dbReference>
<proteinExistence type="predicted"/>
<dbReference type="KEGG" id="dmr:Deima_1352"/>
<organism evidence="2 3">
    <name type="scientific">Deinococcus maricopensis (strain DSM 21211 / LMG 22137 / NRRL B-23946 / LB-34)</name>
    <dbReference type="NCBI Taxonomy" id="709986"/>
    <lineage>
        <taxon>Bacteria</taxon>
        <taxon>Thermotogati</taxon>
        <taxon>Deinococcota</taxon>
        <taxon>Deinococci</taxon>
        <taxon>Deinococcales</taxon>
        <taxon>Deinococcaceae</taxon>
        <taxon>Deinococcus</taxon>
    </lineage>
</organism>
<keyword evidence="3" id="KW-1185">Reference proteome</keyword>
<dbReference type="Pfam" id="PF13717">
    <property type="entry name" value="Zn_ribbon_4"/>
    <property type="match status" value="1"/>
</dbReference>
<dbReference type="AlphaFoldDB" id="E8U7G3"/>
<sequence length="97" mass="10720">MAILEVECPVCGDVLELTDEDRAELTVGDAIVCDNCHAEMEVTVNDAQDFELELLGILTTCPNCGEEFDITDDMLDETGTHVECPHCHAEITLEYDE</sequence>
<dbReference type="STRING" id="709986.Deima_1352"/>
<evidence type="ECO:0000313" key="2">
    <source>
        <dbReference type="EMBL" id="ADV67002.1"/>
    </source>
</evidence>
<dbReference type="OrthoDB" id="70709at2"/>
<dbReference type="EMBL" id="CP002454">
    <property type="protein sequence ID" value="ADV67002.1"/>
    <property type="molecule type" value="Genomic_DNA"/>
</dbReference>
<reference evidence="2 3" key="1">
    <citation type="journal article" date="2011" name="Stand. Genomic Sci.">
        <title>Complete genome sequence of Deinococcus maricopensis type strain (LB-34).</title>
        <authorList>
            <person name="Pukall R."/>
            <person name="Zeytun A."/>
            <person name="Lucas S."/>
            <person name="Lapidus A."/>
            <person name="Hammon N."/>
            <person name="Deshpande S."/>
            <person name="Nolan M."/>
            <person name="Cheng J.F."/>
            <person name="Pitluck S."/>
            <person name="Liolios K."/>
            <person name="Pagani I."/>
            <person name="Mikhailova N."/>
            <person name="Ivanova N."/>
            <person name="Mavromatis K."/>
            <person name="Pati A."/>
            <person name="Tapia R."/>
            <person name="Han C."/>
            <person name="Goodwin L."/>
            <person name="Chen A."/>
            <person name="Palaniappan K."/>
            <person name="Land M."/>
            <person name="Hauser L."/>
            <person name="Chang Y.J."/>
            <person name="Jeffries C.D."/>
            <person name="Brambilla E.M."/>
            <person name="Rohde M."/>
            <person name="Goker M."/>
            <person name="Detter J.C."/>
            <person name="Woyke T."/>
            <person name="Bristow J."/>
            <person name="Eisen J.A."/>
            <person name="Markowitz V."/>
            <person name="Hugenholtz P."/>
            <person name="Kyrpides N.C."/>
            <person name="Klenk H.P."/>
        </authorList>
    </citation>
    <scope>NUCLEOTIDE SEQUENCE [LARGE SCALE GENOMIC DNA]</scope>
    <source>
        <strain evidence="3">DSM 21211 / LMG 22137 / NRRL B-23946 / LB-34</strain>
    </source>
</reference>
<evidence type="ECO:0000313" key="3">
    <source>
        <dbReference type="Proteomes" id="UP000008635"/>
    </source>
</evidence>
<dbReference type="RefSeq" id="WP_013556507.1">
    <property type="nucleotide sequence ID" value="NC_014958.1"/>
</dbReference>
<dbReference type="Gene3D" id="2.20.28.160">
    <property type="match status" value="2"/>
</dbReference>
<gene>
    <name evidence="2" type="ordered locus">Deima_1352</name>
</gene>
<name>E8U7G3_DEIML</name>
<dbReference type="InterPro" id="IPR007872">
    <property type="entry name" value="DPH_MB_dom"/>
</dbReference>
<feature type="domain" description="DPH-type MB" evidence="1">
    <location>
        <begin position="38"/>
        <end position="96"/>
    </location>
</feature>
<evidence type="ECO:0000259" key="1">
    <source>
        <dbReference type="PROSITE" id="PS51074"/>
    </source>
</evidence>